<evidence type="ECO:0000256" key="9">
    <source>
        <dbReference type="ARBA" id="ARBA00025599"/>
    </source>
</evidence>
<comment type="function">
    <text evidence="9">Exoribonuclease involved in ribosome biosynthesis. Involved in the processing of ITS1, the internal transcribed spacer localized between the 18S and 5.8S rRNAs.</text>
</comment>
<feature type="region of interest" description="Disordered" evidence="10">
    <location>
        <begin position="118"/>
        <end position="139"/>
    </location>
</feature>
<dbReference type="Pfam" id="PF00929">
    <property type="entry name" value="RNase_T"/>
    <property type="match status" value="1"/>
</dbReference>
<dbReference type="InterPro" id="IPR037431">
    <property type="entry name" value="REX4_DEDDh_dom"/>
</dbReference>
<dbReference type="Proteomes" id="UP001239445">
    <property type="component" value="Unassembled WGS sequence"/>
</dbReference>
<dbReference type="GO" id="GO:0005634">
    <property type="term" value="C:nucleus"/>
    <property type="evidence" value="ECO:0007669"/>
    <property type="project" value="UniProtKB-SubCell"/>
</dbReference>
<feature type="compositionally biased region" description="Polar residues" evidence="10">
    <location>
        <begin position="1"/>
        <end position="10"/>
    </location>
</feature>
<evidence type="ECO:0000256" key="7">
    <source>
        <dbReference type="ARBA" id="ARBA00022839"/>
    </source>
</evidence>
<protein>
    <recommendedName>
        <fullName evidence="3">RNA exonuclease 4</fullName>
    </recommendedName>
</protein>
<keyword evidence="7" id="KW-0269">Exonuclease</keyword>
<reference evidence="12" key="1">
    <citation type="submission" date="2023-06" db="EMBL/GenBank/DDBJ databases">
        <title>Genome-scale phylogeny and comparative genomics of the fungal order Sordariales.</title>
        <authorList>
            <consortium name="Lawrence Berkeley National Laboratory"/>
            <person name="Hensen N."/>
            <person name="Bonometti L."/>
            <person name="Westerberg I."/>
            <person name="Brannstrom I.O."/>
            <person name="Guillou S."/>
            <person name="Cros-Aarteil S."/>
            <person name="Calhoun S."/>
            <person name="Haridas S."/>
            <person name="Kuo A."/>
            <person name="Mondo S."/>
            <person name="Pangilinan J."/>
            <person name="Riley R."/>
            <person name="Labutti K."/>
            <person name="Andreopoulos B."/>
            <person name="Lipzen A."/>
            <person name="Chen C."/>
            <person name="Yanf M."/>
            <person name="Daum C."/>
            <person name="Ng V."/>
            <person name="Clum A."/>
            <person name="Steindorff A."/>
            <person name="Ohm R."/>
            <person name="Martin F."/>
            <person name="Silar P."/>
            <person name="Natvig D."/>
            <person name="Lalanne C."/>
            <person name="Gautier V."/>
            <person name="Ament-Velasquez S.L."/>
            <person name="Kruys A."/>
            <person name="Hutchinson M.I."/>
            <person name="Powell A.J."/>
            <person name="Barry K."/>
            <person name="Miller A.N."/>
            <person name="Grigoriev I.V."/>
            <person name="Debuchy R."/>
            <person name="Gladieux P."/>
            <person name="Thoren M.H."/>
            <person name="Johannesson H."/>
        </authorList>
    </citation>
    <scope>NUCLEOTIDE SEQUENCE</scope>
    <source>
        <strain evidence="12">PSN4</strain>
    </source>
</reference>
<feature type="region of interest" description="Disordered" evidence="10">
    <location>
        <begin position="309"/>
        <end position="333"/>
    </location>
</feature>
<evidence type="ECO:0000313" key="13">
    <source>
        <dbReference type="Proteomes" id="UP001239445"/>
    </source>
</evidence>
<evidence type="ECO:0000256" key="10">
    <source>
        <dbReference type="SAM" id="MobiDB-lite"/>
    </source>
</evidence>
<dbReference type="GO" id="GO:0000027">
    <property type="term" value="P:ribosomal large subunit assembly"/>
    <property type="evidence" value="ECO:0007669"/>
    <property type="project" value="TreeGrafter"/>
</dbReference>
<comment type="caution">
    <text evidence="12">The sequence shown here is derived from an EMBL/GenBank/DDBJ whole genome shotgun (WGS) entry which is preliminary data.</text>
</comment>
<evidence type="ECO:0000259" key="11">
    <source>
        <dbReference type="SMART" id="SM00479"/>
    </source>
</evidence>
<dbReference type="SMART" id="SM00479">
    <property type="entry name" value="EXOIII"/>
    <property type="match status" value="1"/>
</dbReference>
<accession>A0AAJ0B5B6</accession>
<evidence type="ECO:0000313" key="12">
    <source>
        <dbReference type="EMBL" id="KAK1751970.1"/>
    </source>
</evidence>
<dbReference type="InterPro" id="IPR036397">
    <property type="entry name" value="RNaseH_sf"/>
</dbReference>
<keyword evidence="4" id="KW-0698">rRNA processing</keyword>
<proteinExistence type="inferred from homology"/>
<keyword evidence="8" id="KW-0539">Nucleus</keyword>
<evidence type="ECO:0000256" key="3">
    <source>
        <dbReference type="ARBA" id="ARBA00016937"/>
    </source>
</evidence>
<dbReference type="GO" id="GO:0003676">
    <property type="term" value="F:nucleic acid binding"/>
    <property type="evidence" value="ECO:0007669"/>
    <property type="project" value="InterPro"/>
</dbReference>
<dbReference type="InterPro" id="IPR012337">
    <property type="entry name" value="RNaseH-like_sf"/>
</dbReference>
<dbReference type="InterPro" id="IPR013520">
    <property type="entry name" value="Ribonucl_H"/>
</dbReference>
<dbReference type="Gene3D" id="3.30.420.10">
    <property type="entry name" value="Ribonuclease H-like superfamily/Ribonuclease H"/>
    <property type="match status" value="1"/>
</dbReference>
<comment type="subcellular location">
    <subcellularLocation>
        <location evidence="1">Nucleus</location>
    </subcellularLocation>
</comment>
<dbReference type="SUPFAM" id="SSF53098">
    <property type="entry name" value="Ribonuclease H-like"/>
    <property type="match status" value="1"/>
</dbReference>
<gene>
    <name evidence="12" type="ORF">QBC47DRAFT_306405</name>
</gene>
<name>A0AAJ0B5B6_9PEZI</name>
<keyword evidence="13" id="KW-1185">Reference proteome</keyword>
<organism evidence="12 13">
    <name type="scientific">Echria macrotheca</name>
    <dbReference type="NCBI Taxonomy" id="438768"/>
    <lineage>
        <taxon>Eukaryota</taxon>
        <taxon>Fungi</taxon>
        <taxon>Dikarya</taxon>
        <taxon>Ascomycota</taxon>
        <taxon>Pezizomycotina</taxon>
        <taxon>Sordariomycetes</taxon>
        <taxon>Sordariomycetidae</taxon>
        <taxon>Sordariales</taxon>
        <taxon>Schizotheciaceae</taxon>
        <taxon>Echria</taxon>
    </lineage>
</organism>
<keyword evidence="5" id="KW-0540">Nuclease</keyword>
<comment type="similarity">
    <text evidence="2">Belongs to the REXO4 family.</text>
</comment>
<evidence type="ECO:0000256" key="8">
    <source>
        <dbReference type="ARBA" id="ARBA00023242"/>
    </source>
</evidence>
<dbReference type="GO" id="GO:0008408">
    <property type="term" value="F:3'-5' exonuclease activity"/>
    <property type="evidence" value="ECO:0007669"/>
    <property type="project" value="InterPro"/>
</dbReference>
<evidence type="ECO:0000256" key="4">
    <source>
        <dbReference type="ARBA" id="ARBA00022552"/>
    </source>
</evidence>
<evidence type="ECO:0000256" key="6">
    <source>
        <dbReference type="ARBA" id="ARBA00022801"/>
    </source>
</evidence>
<feature type="domain" description="Exonuclease" evidence="11">
    <location>
        <begin position="147"/>
        <end position="308"/>
    </location>
</feature>
<evidence type="ECO:0000256" key="1">
    <source>
        <dbReference type="ARBA" id="ARBA00004123"/>
    </source>
</evidence>
<dbReference type="EMBL" id="MU839840">
    <property type="protein sequence ID" value="KAK1751970.1"/>
    <property type="molecule type" value="Genomic_DNA"/>
</dbReference>
<dbReference type="InterPro" id="IPR047021">
    <property type="entry name" value="REXO1/3/4-like"/>
</dbReference>
<dbReference type="PANTHER" id="PTHR12801:SF45">
    <property type="entry name" value="RNA EXONUCLEASE 4"/>
    <property type="match status" value="1"/>
</dbReference>
<evidence type="ECO:0000256" key="5">
    <source>
        <dbReference type="ARBA" id="ARBA00022722"/>
    </source>
</evidence>
<dbReference type="PANTHER" id="PTHR12801">
    <property type="entry name" value="RNA EXONUCLEASE REXO1 / RECO3 FAMILY MEMBER-RELATED"/>
    <property type="match status" value="1"/>
</dbReference>
<keyword evidence="6" id="KW-0378">Hydrolase</keyword>
<evidence type="ECO:0000256" key="2">
    <source>
        <dbReference type="ARBA" id="ARBA00010489"/>
    </source>
</evidence>
<feature type="region of interest" description="Disordered" evidence="10">
    <location>
        <begin position="1"/>
        <end position="105"/>
    </location>
</feature>
<dbReference type="AlphaFoldDB" id="A0AAJ0B5B6"/>
<sequence>MSELSSNWKRLQSKIKAADSTSQKRKQPADADTTNSIKVPPPPPRKRQKKQDQSSTSKPAATQPKKKMGTTTSSQLVPPTPNTVTPPDLFTSPDVPGGGPASVPITSETLSEAYNLGLSPSTFLRPPPSSSSAAPNAGLDSTITPGKYLAIDCEMVGIGPGGHESVLARISLVDFHGRQLYDSFVRPRERVTDWRTSVSGVSARDMGRAREFDEVQGVVAELLRGRILVGHDVKHDLEALQLSHPASMIRDTAKFSGFRRYGHGPKPALRVLARELLGIEIQQGQHSSVEDARVAMLLFRRHKPAFDMEHANRFPDSGGKVKSQQSKKKKRKN</sequence>
<dbReference type="GO" id="GO:0006364">
    <property type="term" value="P:rRNA processing"/>
    <property type="evidence" value="ECO:0007669"/>
    <property type="project" value="UniProtKB-KW"/>
</dbReference>
<dbReference type="FunFam" id="3.30.420.10:FF:000007">
    <property type="entry name" value="Interferon-stimulated exonuclease gene 20"/>
    <property type="match status" value="1"/>
</dbReference>
<dbReference type="CDD" id="cd06144">
    <property type="entry name" value="REX4_like"/>
    <property type="match status" value="1"/>
</dbReference>